<dbReference type="Proteomes" id="UP000748025">
    <property type="component" value="Unassembled WGS sequence"/>
</dbReference>
<organism evidence="1 2">
    <name type="scientific">Claviceps pusilla</name>
    <dbReference type="NCBI Taxonomy" id="123648"/>
    <lineage>
        <taxon>Eukaryota</taxon>
        <taxon>Fungi</taxon>
        <taxon>Dikarya</taxon>
        <taxon>Ascomycota</taxon>
        <taxon>Pezizomycotina</taxon>
        <taxon>Sordariomycetes</taxon>
        <taxon>Hypocreomycetidae</taxon>
        <taxon>Hypocreales</taxon>
        <taxon>Clavicipitaceae</taxon>
        <taxon>Claviceps</taxon>
    </lineage>
</organism>
<evidence type="ECO:0000313" key="1">
    <source>
        <dbReference type="EMBL" id="KAG6015848.1"/>
    </source>
</evidence>
<comment type="caution">
    <text evidence="1">The sequence shown here is derived from an EMBL/GenBank/DDBJ whole genome shotgun (WGS) entry which is preliminary data.</text>
</comment>
<proteinExistence type="predicted"/>
<reference evidence="1" key="1">
    <citation type="journal article" date="2020" name="bioRxiv">
        <title>Whole genome comparisons of ergot fungi reveals the divergence and evolution of species within the genus Claviceps are the result of varying mechanisms driving genome evolution and host range expansion.</title>
        <authorList>
            <person name="Wyka S.A."/>
            <person name="Mondo S.J."/>
            <person name="Liu M."/>
            <person name="Dettman J."/>
            <person name="Nalam V."/>
            <person name="Broders K.D."/>
        </authorList>
    </citation>
    <scope>NUCLEOTIDE SEQUENCE</scope>
    <source>
        <strain evidence="1">CCC 602</strain>
    </source>
</reference>
<gene>
    <name evidence="1" type="ORF">E4U43_004680</name>
</gene>
<protein>
    <submittedName>
        <fullName evidence="1">Uncharacterized protein</fullName>
    </submittedName>
</protein>
<evidence type="ECO:0000313" key="2">
    <source>
        <dbReference type="Proteomes" id="UP000748025"/>
    </source>
</evidence>
<sequence>MSQKRVRAEPDNETGCWTRIFDHTARPPFPIPAFRFRYPRAAIIKLRQANVMHLANTCITSDEGLFDGLFSCSKAQTIQTSVAELRILTPTSARNKLFDLFKHNAKSFQDSRT</sequence>
<accession>A0A9P7T2T8</accession>
<dbReference type="AlphaFoldDB" id="A0A9P7T2T8"/>
<dbReference type="EMBL" id="SRPW01000305">
    <property type="protein sequence ID" value="KAG6015848.1"/>
    <property type="molecule type" value="Genomic_DNA"/>
</dbReference>
<keyword evidence="2" id="KW-1185">Reference proteome</keyword>
<name>A0A9P7T2T8_9HYPO</name>